<feature type="transmembrane region" description="Helical" evidence="1">
    <location>
        <begin position="208"/>
        <end position="225"/>
    </location>
</feature>
<feature type="transmembrane region" description="Helical" evidence="1">
    <location>
        <begin position="232"/>
        <end position="251"/>
    </location>
</feature>
<feature type="transmembrane region" description="Helical" evidence="1">
    <location>
        <begin position="112"/>
        <end position="135"/>
    </location>
</feature>
<feature type="transmembrane region" description="Helical" evidence="1">
    <location>
        <begin position="63"/>
        <end position="82"/>
    </location>
</feature>
<dbReference type="EMBL" id="BIXY01000008">
    <property type="protein sequence ID" value="GCF07262.1"/>
    <property type="molecule type" value="Genomic_DNA"/>
</dbReference>
<proteinExistence type="predicted"/>
<dbReference type="RefSeq" id="WP_149400295.1">
    <property type="nucleotide sequence ID" value="NZ_BIXY01000008.1"/>
</dbReference>
<organism evidence="2 3">
    <name type="scientific">Dictyobacter arantiisoli</name>
    <dbReference type="NCBI Taxonomy" id="2014874"/>
    <lineage>
        <taxon>Bacteria</taxon>
        <taxon>Bacillati</taxon>
        <taxon>Chloroflexota</taxon>
        <taxon>Ktedonobacteria</taxon>
        <taxon>Ktedonobacterales</taxon>
        <taxon>Dictyobacteraceae</taxon>
        <taxon>Dictyobacter</taxon>
    </lineage>
</organism>
<name>A0A5A5T776_9CHLR</name>
<protein>
    <submittedName>
        <fullName evidence="2">Uncharacterized protein</fullName>
    </submittedName>
</protein>
<dbReference type="Proteomes" id="UP000322530">
    <property type="component" value="Unassembled WGS sequence"/>
</dbReference>
<feature type="transmembrane region" description="Helical" evidence="1">
    <location>
        <begin position="141"/>
        <end position="162"/>
    </location>
</feature>
<evidence type="ECO:0000313" key="3">
    <source>
        <dbReference type="Proteomes" id="UP000322530"/>
    </source>
</evidence>
<evidence type="ECO:0000256" key="1">
    <source>
        <dbReference type="SAM" id="Phobius"/>
    </source>
</evidence>
<dbReference type="AlphaFoldDB" id="A0A5A5T776"/>
<evidence type="ECO:0000313" key="2">
    <source>
        <dbReference type="EMBL" id="GCF07262.1"/>
    </source>
</evidence>
<keyword evidence="1" id="KW-0812">Transmembrane</keyword>
<gene>
    <name evidence="2" type="ORF">KDI_08260</name>
</gene>
<accession>A0A5A5T776</accession>
<keyword evidence="1" id="KW-0472">Membrane</keyword>
<sequence length="261" mass="28879">MNEKFAVFWGACAYEFKMQCKRPTVWVAMLLVELFMIGIMTRVPEFTNVLGHLKQFPILRVVVYWTDLLNYILPVAFGILLADRLQRDKRTRVDELLTATPSSHTARLYGKFLGSSIATALPILLLFLIGIGIIVALTGNIVALPMALATFAAVIIPGLLFVGAFSVSLPAFIWVPLYQIGFVGYWFWGNLYQPKGIPTLSTSILTPAGGYMSLGFFGTSIFPVAKANAIQGIESLLVLVFLSLLVVLIISKLQKWQQAKM</sequence>
<comment type="caution">
    <text evidence="2">The sequence shown here is derived from an EMBL/GenBank/DDBJ whole genome shotgun (WGS) entry which is preliminary data.</text>
</comment>
<keyword evidence="3" id="KW-1185">Reference proteome</keyword>
<dbReference type="OrthoDB" id="152848at2"/>
<feature type="transmembrane region" description="Helical" evidence="1">
    <location>
        <begin position="169"/>
        <end position="188"/>
    </location>
</feature>
<reference evidence="2 3" key="1">
    <citation type="submission" date="2019-01" db="EMBL/GenBank/DDBJ databases">
        <title>Draft genome sequence of Dictyobacter sp. Uno17.</title>
        <authorList>
            <person name="Wang C.M."/>
            <person name="Zheng Y."/>
            <person name="Sakai Y."/>
            <person name="Abe K."/>
            <person name="Yokota A."/>
            <person name="Yabe S."/>
        </authorList>
    </citation>
    <scope>NUCLEOTIDE SEQUENCE [LARGE SCALE GENOMIC DNA]</scope>
    <source>
        <strain evidence="2 3">Uno17</strain>
    </source>
</reference>
<feature type="transmembrane region" description="Helical" evidence="1">
    <location>
        <begin position="25"/>
        <end position="43"/>
    </location>
</feature>
<keyword evidence="1" id="KW-1133">Transmembrane helix</keyword>